<evidence type="ECO:0000313" key="3">
    <source>
        <dbReference type="Proteomes" id="UP000824469"/>
    </source>
</evidence>
<accession>A0AA38CI49</accession>
<feature type="region of interest" description="Disordered" evidence="1">
    <location>
        <begin position="1"/>
        <end position="38"/>
    </location>
</feature>
<reference evidence="2 3" key="1">
    <citation type="journal article" date="2021" name="Nat. Plants">
        <title>The Taxus genome provides insights into paclitaxel biosynthesis.</title>
        <authorList>
            <person name="Xiong X."/>
            <person name="Gou J."/>
            <person name="Liao Q."/>
            <person name="Li Y."/>
            <person name="Zhou Q."/>
            <person name="Bi G."/>
            <person name="Li C."/>
            <person name="Du R."/>
            <person name="Wang X."/>
            <person name="Sun T."/>
            <person name="Guo L."/>
            <person name="Liang H."/>
            <person name="Lu P."/>
            <person name="Wu Y."/>
            <person name="Zhang Z."/>
            <person name="Ro D.K."/>
            <person name="Shang Y."/>
            <person name="Huang S."/>
            <person name="Yan J."/>
        </authorList>
    </citation>
    <scope>NUCLEOTIDE SEQUENCE [LARGE SCALE GENOMIC DNA]</scope>
    <source>
        <strain evidence="2">Ta-2019</strain>
    </source>
</reference>
<feature type="compositionally biased region" description="Basic and acidic residues" evidence="1">
    <location>
        <begin position="17"/>
        <end position="31"/>
    </location>
</feature>
<gene>
    <name evidence="2" type="ORF">KI387_029211</name>
</gene>
<dbReference type="EMBL" id="JAHRHJ020000010">
    <property type="protein sequence ID" value="KAH9297529.1"/>
    <property type="molecule type" value="Genomic_DNA"/>
</dbReference>
<sequence length="56" mass="6514">ANRSQKKVRKNLNIDVDTLKNKDSSSRDPHRLNYSRKKQKYCALSKSTDLIEDPIP</sequence>
<protein>
    <submittedName>
        <fullName evidence="2">Uncharacterized protein</fullName>
    </submittedName>
</protein>
<proteinExistence type="predicted"/>
<dbReference type="AlphaFoldDB" id="A0AA38CI49"/>
<comment type="caution">
    <text evidence="2">The sequence shown here is derived from an EMBL/GenBank/DDBJ whole genome shotgun (WGS) entry which is preliminary data.</text>
</comment>
<dbReference type="Proteomes" id="UP000824469">
    <property type="component" value="Unassembled WGS sequence"/>
</dbReference>
<feature type="non-terminal residue" evidence="2">
    <location>
        <position position="1"/>
    </location>
</feature>
<feature type="compositionally biased region" description="Basic residues" evidence="1">
    <location>
        <begin position="1"/>
        <end position="10"/>
    </location>
</feature>
<organism evidence="2 3">
    <name type="scientific">Taxus chinensis</name>
    <name type="common">Chinese yew</name>
    <name type="synonym">Taxus wallichiana var. chinensis</name>
    <dbReference type="NCBI Taxonomy" id="29808"/>
    <lineage>
        <taxon>Eukaryota</taxon>
        <taxon>Viridiplantae</taxon>
        <taxon>Streptophyta</taxon>
        <taxon>Embryophyta</taxon>
        <taxon>Tracheophyta</taxon>
        <taxon>Spermatophyta</taxon>
        <taxon>Pinopsida</taxon>
        <taxon>Pinidae</taxon>
        <taxon>Conifers II</taxon>
        <taxon>Cupressales</taxon>
        <taxon>Taxaceae</taxon>
        <taxon>Taxus</taxon>
    </lineage>
</organism>
<evidence type="ECO:0000313" key="2">
    <source>
        <dbReference type="EMBL" id="KAH9297529.1"/>
    </source>
</evidence>
<evidence type="ECO:0000256" key="1">
    <source>
        <dbReference type="SAM" id="MobiDB-lite"/>
    </source>
</evidence>
<keyword evidence="3" id="KW-1185">Reference proteome</keyword>
<name>A0AA38CI49_TAXCH</name>
<feature type="non-terminal residue" evidence="2">
    <location>
        <position position="56"/>
    </location>
</feature>